<dbReference type="OrthoDB" id="409916at2759"/>
<evidence type="ECO:0000313" key="1">
    <source>
        <dbReference type="EMBL" id="CAE7903498.1"/>
    </source>
</evidence>
<feature type="non-terminal residue" evidence="1">
    <location>
        <position position="1"/>
    </location>
</feature>
<dbReference type="AlphaFoldDB" id="A0A813BG43"/>
<organism evidence="1 2">
    <name type="scientific">Symbiodinium necroappetens</name>
    <dbReference type="NCBI Taxonomy" id="1628268"/>
    <lineage>
        <taxon>Eukaryota</taxon>
        <taxon>Sar</taxon>
        <taxon>Alveolata</taxon>
        <taxon>Dinophyceae</taxon>
        <taxon>Suessiales</taxon>
        <taxon>Symbiodiniaceae</taxon>
        <taxon>Symbiodinium</taxon>
    </lineage>
</organism>
<protein>
    <submittedName>
        <fullName evidence="1">Uncharacterized protein</fullName>
    </submittedName>
</protein>
<comment type="caution">
    <text evidence="1">The sequence shown here is derived from an EMBL/GenBank/DDBJ whole genome shotgun (WGS) entry which is preliminary data.</text>
</comment>
<proteinExistence type="predicted"/>
<name>A0A813BG43_9DINO</name>
<sequence>VLGAVALLDAAIIPHNLLFALVEEMCPELTSNVQKLGVLGNLWRCSLISRLTEDLLDKSTSRNCQQDYTVHRVVQQFVLCQMDQNSRHEATITLSVNRKTAVPDTFTSKTIQFQYARGLKGGSGVHGEQG</sequence>
<reference evidence="1" key="1">
    <citation type="submission" date="2021-02" db="EMBL/GenBank/DDBJ databases">
        <authorList>
            <person name="Dougan E. K."/>
            <person name="Rhodes N."/>
            <person name="Thang M."/>
            <person name="Chan C."/>
        </authorList>
    </citation>
    <scope>NUCLEOTIDE SEQUENCE</scope>
</reference>
<accession>A0A813BG43</accession>
<evidence type="ECO:0000313" key="2">
    <source>
        <dbReference type="Proteomes" id="UP000601435"/>
    </source>
</evidence>
<dbReference type="Proteomes" id="UP000601435">
    <property type="component" value="Unassembled WGS sequence"/>
</dbReference>
<keyword evidence="2" id="KW-1185">Reference proteome</keyword>
<gene>
    <name evidence="1" type="ORF">SNEC2469_LOCUS30514</name>
</gene>
<dbReference type="EMBL" id="CAJNJA010071301">
    <property type="protein sequence ID" value="CAE7903498.1"/>
    <property type="molecule type" value="Genomic_DNA"/>
</dbReference>